<name>A0A212KLZ0_9PROT</name>
<proteinExistence type="predicted"/>
<reference evidence="1" key="1">
    <citation type="submission" date="2016-04" db="EMBL/GenBank/DDBJ databases">
        <authorList>
            <person name="Evans L.H."/>
            <person name="Alamgir A."/>
            <person name="Owens N."/>
            <person name="Weber N.D."/>
            <person name="Virtaneva K."/>
            <person name="Barbian K."/>
            <person name="Babar A."/>
            <person name="Rosenke K."/>
        </authorList>
    </citation>
    <scope>NUCLEOTIDE SEQUENCE</scope>
    <source>
        <strain evidence="1">86</strain>
    </source>
</reference>
<dbReference type="AlphaFoldDB" id="A0A212KLZ0"/>
<dbReference type="EMBL" id="FLUO01000003">
    <property type="protein sequence ID" value="SBW12691.1"/>
    <property type="molecule type" value="Genomic_DNA"/>
</dbReference>
<evidence type="ECO:0000313" key="1">
    <source>
        <dbReference type="EMBL" id="SBW12691.1"/>
    </source>
</evidence>
<protein>
    <submittedName>
        <fullName evidence="1">Uncharacterized protein</fullName>
    </submittedName>
</protein>
<accession>A0A212KLZ0</accession>
<sequence>MATKIDICNMALSAVRAAKISQLDEASAEAEACGTHYDAQLDATLRDHPWNFATAYEALAAAPVAPPHWSYAYARPAGCILARFIVPAVKGGPDVPFERAGDLLLCDQSESWLCFTKRVTDPARFDPLFAVAFSLRLTVAISAELTADRGWVQAAQTQYLNAVASAKAADGSEGTPEEPRDPSWIAAAGIDTTYIA</sequence>
<organism evidence="1">
    <name type="scientific">uncultured Alphaproteobacteria bacterium</name>
    <dbReference type="NCBI Taxonomy" id="91750"/>
    <lineage>
        <taxon>Bacteria</taxon>
        <taxon>Pseudomonadati</taxon>
        <taxon>Pseudomonadota</taxon>
        <taxon>Alphaproteobacteria</taxon>
        <taxon>environmental samples</taxon>
    </lineage>
</organism>
<gene>
    <name evidence="1" type="ORF">KL86APRO_30182</name>
</gene>